<evidence type="ECO:0000313" key="2">
    <source>
        <dbReference type="EMBL" id="KAK9811782.1"/>
    </source>
</evidence>
<organism evidence="2 3">
    <name type="scientific">[Myrmecia] bisecta</name>
    <dbReference type="NCBI Taxonomy" id="41462"/>
    <lineage>
        <taxon>Eukaryota</taxon>
        <taxon>Viridiplantae</taxon>
        <taxon>Chlorophyta</taxon>
        <taxon>core chlorophytes</taxon>
        <taxon>Trebouxiophyceae</taxon>
        <taxon>Trebouxiales</taxon>
        <taxon>Trebouxiaceae</taxon>
        <taxon>Myrmecia</taxon>
    </lineage>
</organism>
<dbReference type="Pfam" id="PF23282">
    <property type="entry name" value="WHD_ROQ1"/>
    <property type="match status" value="1"/>
</dbReference>
<dbReference type="PANTHER" id="PTHR11017:SF385">
    <property type="entry name" value="DISEASE RESISTANCE PROTEIN (TIR-NBS-LRR CLASS)-RELATED"/>
    <property type="match status" value="1"/>
</dbReference>
<gene>
    <name evidence="2" type="ORF">WJX72_009848</name>
</gene>
<evidence type="ECO:0000313" key="3">
    <source>
        <dbReference type="Proteomes" id="UP001489004"/>
    </source>
</evidence>
<protein>
    <recommendedName>
        <fullName evidence="1">Disease resistance protein Roq1-like winged-helix domain-containing protein</fullName>
    </recommendedName>
</protein>
<name>A0AAW1PV16_9CHLO</name>
<proteinExistence type="predicted"/>
<dbReference type="InterPro" id="IPR044974">
    <property type="entry name" value="Disease_R_plants"/>
</dbReference>
<dbReference type="Gene3D" id="3.40.50.300">
    <property type="entry name" value="P-loop containing nucleotide triphosphate hydrolases"/>
    <property type="match status" value="1"/>
</dbReference>
<dbReference type="InterPro" id="IPR027417">
    <property type="entry name" value="P-loop_NTPase"/>
</dbReference>
<evidence type="ECO:0000259" key="1">
    <source>
        <dbReference type="Pfam" id="PF23282"/>
    </source>
</evidence>
<dbReference type="InterPro" id="IPR058192">
    <property type="entry name" value="WHD_ROQ1-like"/>
</dbReference>
<dbReference type="Proteomes" id="UP001489004">
    <property type="component" value="Unassembled WGS sequence"/>
</dbReference>
<feature type="domain" description="Disease resistance protein Roq1-like winged-helix" evidence="1">
    <location>
        <begin position="160"/>
        <end position="197"/>
    </location>
</feature>
<dbReference type="AlphaFoldDB" id="A0AAW1PV16"/>
<keyword evidence="3" id="KW-1185">Reference proteome</keyword>
<dbReference type="EMBL" id="JALJOR010000009">
    <property type="protein sequence ID" value="KAK9811782.1"/>
    <property type="molecule type" value="Genomic_DNA"/>
</dbReference>
<sequence length="534" mass="57379">MLMRIGPKVAAVQGISGWLHSPTEQSEADLVDRISVDVLNKLNPRARELPGIRVGVEAAVRDLVASAHLQQISAAVRPFRRESRSCSNNCCGTCVAWPSCRPMQKKAVPSSDIVWAALEPSGLAELVNSAVMACKGLPLTLKVMGALLPQTAKRAWSGPGRYPELGLRTLISRCLVTVDEDGDLAMHDQLRDMGRVIEERGRDMQQDLPITDRKRLWMLNNEQMHVLRKAGGALPNLTGLHATALLDLGGSEQHSLPDKLPASLQELDLVAWSEDNPSDAAHLHRCSNGKVIQPASMPMASSTCTAAQASSYHSCPDIRAGRYHAMPHQAACRRADQLAGPRVLDRAVDAQSAGVDVVYQVDAAEDGTHPAGDKAVLRNYFNLDASLARRARAAAGPCISGWLHSPTEQSEADLVDRISVDVLNKLNPRARELPSIRVGVEAAVRDLVASAHLQQDQQVRVLGLADEGIALLRHRLGGHKVLLVLDDVAQQSGPDIPDMVASLLVSESLPSGSRVIVTSRPAADFEGDGGPPPQ</sequence>
<accession>A0AAW1PV16</accession>
<dbReference type="PANTHER" id="PTHR11017">
    <property type="entry name" value="LEUCINE-RICH REPEAT-CONTAINING PROTEIN"/>
    <property type="match status" value="1"/>
</dbReference>
<comment type="caution">
    <text evidence="2">The sequence shown here is derived from an EMBL/GenBank/DDBJ whole genome shotgun (WGS) entry which is preliminary data.</text>
</comment>
<reference evidence="2 3" key="1">
    <citation type="journal article" date="2024" name="Nat. Commun.">
        <title>Phylogenomics reveals the evolutionary origins of lichenization in chlorophyte algae.</title>
        <authorList>
            <person name="Puginier C."/>
            <person name="Libourel C."/>
            <person name="Otte J."/>
            <person name="Skaloud P."/>
            <person name="Haon M."/>
            <person name="Grisel S."/>
            <person name="Petersen M."/>
            <person name="Berrin J.G."/>
            <person name="Delaux P.M."/>
            <person name="Dal Grande F."/>
            <person name="Keller J."/>
        </authorList>
    </citation>
    <scope>NUCLEOTIDE SEQUENCE [LARGE SCALE GENOMIC DNA]</scope>
    <source>
        <strain evidence="2 3">SAG 2043</strain>
    </source>
</reference>
<dbReference type="GO" id="GO:0006952">
    <property type="term" value="P:defense response"/>
    <property type="evidence" value="ECO:0007669"/>
    <property type="project" value="InterPro"/>
</dbReference>